<feature type="domain" description="Water stress and hypersensitive response" evidence="2">
    <location>
        <begin position="31"/>
        <end position="148"/>
    </location>
</feature>
<dbReference type="SUPFAM" id="SSF117070">
    <property type="entry name" value="LEA14-like"/>
    <property type="match status" value="3"/>
</dbReference>
<evidence type="ECO:0000313" key="3">
    <source>
        <dbReference type="EMBL" id="QQO11027.1"/>
    </source>
</evidence>
<gene>
    <name evidence="3" type="ORF">JFL75_08955</name>
</gene>
<reference evidence="3" key="1">
    <citation type="submission" date="2021-01" db="EMBL/GenBank/DDBJ databases">
        <title>Description of Breznakiella homolactica.</title>
        <authorList>
            <person name="Song Y."/>
            <person name="Brune A."/>
        </authorList>
    </citation>
    <scope>NUCLEOTIDE SEQUENCE</scope>
    <source>
        <strain evidence="3">RmG30</strain>
    </source>
</reference>
<name>A0A7T8BBX6_9SPIR</name>
<feature type="domain" description="Water stress and hypersensitive response" evidence="2">
    <location>
        <begin position="283"/>
        <end position="403"/>
    </location>
</feature>
<dbReference type="EMBL" id="CP067089">
    <property type="protein sequence ID" value="QQO11027.1"/>
    <property type="molecule type" value="Genomic_DNA"/>
</dbReference>
<dbReference type="PANTHER" id="PTHR31459">
    <property type="match status" value="1"/>
</dbReference>
<dbReference type="GO" id="GO:0009269">
    <property type="term" value="P:response to desiccation"/>
    <property type="evidence" value="ECO:0007669"/>
    <property type="project" value="InterPro"/>
</dbReference>
<dbReference type="InterPro" id="IPR004864">
    <property type="entry name" value="LEA_2"/>
</dbReference>
<dbReference type="InterPro" id="IPR013990">
    <property type="entry name" value="WHy-dom"/>
</dbReference>
<dbReference type="Pfam" id="PF03168">
    <property type="entry name" value="LEA_2"/>
    <property type="match status" value="3"/>
</dbReference>
<dbReference type="Gene3D" id="2.60.40.1820">
    <property type="match status" value="3"/>
</dbReference>
<organism evidence="3 4">
    <name type="scientific">Breznakiella homolactica</name>
    <dbReference type="NCBI Taxonomy" id="2798577"/>
    <lineage>
        <taxon>Bacteria</taxon>
        <taxon>Pseudomonadati</taxon>
        <taxon>Spirochaetota</taxon>
        <taxon>Spirochaetia</taxon>
        <taxon>Spirochaetales</taxon>
        <taxon>Breznakiellaceae</taxon>
        <taxon>Breznakiella</taxon>
    </lineage>
</organism>
<feature type="domain" description="Water stress and hypersensitive response" evidence="2">
    <location>
        <begin position="157"/>
        <end position="273"/>
    </location>
</feature>
<dbReference type="SMART" id="SM00769">
    <property type="entry name" value="WHy"/>
    <property type="match status" value="3"/>
</dbReference>
<sequence length="408" mass="43984">MKKYGVLFIAAACVVLCTCQSLEGVFKEPKISFNSANITAIDFNGIELLCRVNVENPNSYTIPFPEIDWDFAVNGNDFIRGTLENNGNIQARKTTVVDIPIAVTYEGLFNTFASLMGADEVGYGVALGLRFPLPILESRTFSLDFSGTIPLLKIPAIKVKALEIAKINFEGIDMRCSVAVENPNVFSIPVPDLAWEYEVQGYPLLKSTIAGGGALEAKAAGTIDFGLHVSFAELFAVAASLVQAREADFAMALAADFPVPLFSDSDFSLEQLGKIPILRMPKVSFGGLEVKNTSLQRIEAGLSWEIRNENDYSFTLDRFAYDFSVNSASWASGSVPENLVIPPRGSASVPVTISLQSGQIIQELLGLISGNRDFAYSSGGSLELSSSLPGFEGTELPFAVSGVTKIRK</sequence>
<evidence type="ECO:0000313" key="4">
    <source>
        <dbReference type="Proteomes" id="UP000595917"/>
    </source>
</evidence>
<dbReference type="PANTHER" id="PTHR31459:SF2">
    <property type="entry name" value="OS03G0843300 PROTEIN"/>
    <property type="match status" value="1"/>
</dbReference>
<dbReference type="InterPro" id="IPR045043">
    <property type="entry name" value="Lea14-like"/>
</dbReference>
<dbReference type="RefSeq" id="WP_215628336.1">
    <property type="nucleotide sequence ID" value="NZ_CP067089.2"/>
</dbReference>
<dbReference type="KEGG" id="bhc:JFL75_08955"/>
<accession>A0A7T8BBX6</accession>
<evidence type="ECO:0000256" key="1">
    <source>
        <dbReference type="ARBA" id="ARBA00005960"/>
    </source>
</evidence>
<proteinExistence type="inferred from homology"/>
<dbReference type="Proteomes" id="UP000595917">
    <property type="component" value="Chromosome"/>
</dbReference>
<keyword evidence="4" id="KW-1185">Reference proteome</keyword>
<comment type="similarity">
    <text evidence="1">Belongs to the LEA type 2 family.</text>
</comment>
<evidence type="ECO:0000259" key="2">
    <source>
        <dbReference type="SMART" id="SM00769"/>
    </source>
</evidence>
<dbReference type="AlphaFoldDB" id="A0A7T8BBX6"/>
<protein>
    <submittedName>
        <fullName evidence="3">LEA type 2 family protein</fullName>
    </submittedName>
</protein>